<feature type="chain" id="PRO_5030003977" evidence="1">
    <location>
        <begin position="18"/>
        <end position="198"/>
    </location>
</feature>
<reference evidence="2 3" key="1">
    <citation type="journal article" date="2016" name="Proc. Natl. Acad. Sci. U.S.A.">
        <title>Lipid metabolic changes in an early divergent fungus govern the establishment of a mutualistic symbiosis with endobacteria.</title>
        <authorList>
            <person name="Lastovetsky O.A."/>
            <person name="Gaspar M.L."/>
            <person name="Mondo S.J."/>
            <person name="LaButti K.M."/>
            <person name="Sandor L."/>
            <person name="Grigoriev I.V."/>
            <person name="Henry S.A."/>
            <person name="Pawlowska T.E."/>
        </authorList>
    </citation>
    <scope>NUCLEOTIDE SEQUENCE [LARGE SCALE GENOMIC DNA]</scope>
    <source>
        <strain evidence="2 3">ATCC 11559</strain>
    </source>
</reference>
<feature type="signal peptide" evidence="1">
    <location>
        <begin position="1"/>
        <end position="17"/>
    </location>
</feature>
<evidence type="ECO:0000256" key="1">
    <source>
        <dbReference type="SAM" id="SignalP"/>
    </source>
</evidence>
<accession>A0A0A1PII5</accession>
<dbReference type="AlphaFoldDB" id="A0A0A1PII5"/>
<name>A0A0A1PII5_RHIZD</name>
<sequence>MYYPVLFLSALVAYATASVANVGNTVAHELDSRAETGEALMLYGYNPPRVNPDYCVGFQIDYPTAPGQVFEVNSLQQLHWSIDQDIKGFKPDAITRIRILNSTQHNQYVIGENIPLVVEGNRGSASFPLAVKDVTGYYHYRIMVNYPGTPTHCVYESVPFMIVQSPFKKYKAAGPIQPDSEKGQLYQTLPVALYAQHD</sequence>
<dbReference type="OMA" id="HYRIMAN"/>
<organism evidence="2 3">
    <name type="scientific">Rhizopus microsporus</name>
    <dbReference type="NCBI Taxonomy" id="58291"/>
    <lineage>
        <taxon>Eukaryota</taxon>
        <taxon>Fungi</taxon>
        <taxon>Fungi incertae sedis</taxon>
        <taxon>Mucoromycota</taxon>
        <taxon>Mucoromycotina</taxon>
        <taxon>Mucoromycetes</taxon>
        <taxon>Mucorales</taxon>
        <taxon>Mucorineae</taxon>
        <taxon>Rhizopodaceae</taxon>
        <taxon>Rhizopus</taxon>
    </lineage>
</organism>
<dbReference type="VEuPathDB" id="FungiDB:BCV72DRAFT_336950"/>
<evidence type="ECO:0000313" key="3">
    <source>
        <dbReference type="Proteomes" id="UP000242381"/>
    </source>
</evidence>
<dbReference type="Proteomes" id="UP000242381">
    <property type="component" value="Unassembled WGS sequence"/>
</dbReference>
<evidence type="ECO:0000313" key="2">
    <source>
        <dbReference type="EMBL" id="ORE18157.1"/>
    </source>
</evidence>
<gene>
    <name evidence="2" type="ORF">BCV71DRAFT_120557</name>
</gene>
<protein>
    <submittedName>
        <fullName evidence="2">Uncharacterized protein</fullName>
    </submittedName>
</protein>
<dbReference type="EMBL" id="KV921337">
    <property type="protein sequence ID" value="ORE18157.1"/>
    <property type="molecule type" value="Genomic_DNA"/>
</dbReference>
<proteinExistence type="predicted"/>
<keyword evidence="1" id="KW-0732">Signal</keyword>